<reference evidence="1" key="2">
    <citation type="journal article" date="2015" name="Fish Shellfish Immunol.">
        <title>Early steps in the European eel (Anguilla anguilla)-Vibrio vulnificus interaction in the gills: Role of the RtxA13 toxin.</title>
        <authorList>
            <person name="Callol A."/>
            <person name="Pajuelo D."/>
            <person name="Ebbesson L."/>
            <person name="Teles M."/>
            <person name="MacKenzie S."/>
            <person name="Amaro C."/>
        </authorList>
    </citation>
    <scope>NUCLEOTIDE SEQUENCE</scope>
</reference>
<organism evidence="1">
    <name type="scientific">Anguilla anguilla</name>
    <name type="common">European freshwater eel</name>
    <name type="synonym">Muraena anguilla</name>
    <dbReference type="NCBI Taxonomy" id="7936"/>
    <lineage>
        <taxon>Eukaryota</taxon>
        <taxon>Metazoa</taxon>
        <taxon>Chordata</taxon>
        <taxon>Craniata</taxon>
        <taxon>Vertebrata</taxon>
        <taxon>Euteleostomi</taxon>
        <taxon>Actinopterygii</taxon>
        <taxon>Neopterygii</taxon>
        <taxon>Teleostei</taxon>
        <taxon>Anguilliformes</taxon>
        <taxon>Anguillidae</taxon>
        <taxon>Anguilla</taxon>
    </lineage>
</organism>
<reference evidence="1" key="1">
    <citation type="submission" date="2014-11" db="EMBL/GenBank/DDBJ databases">
        <authorList>
            <person name="Amaro Gonzalez C."/>
        </authorList>
    </citation>
    <scope>NUCLEOTIDE SEQUENCE</scope>
</reference>
<sequence>MATKGLLEQRTLLSPLPESLPRIAFYDVPAGLSAVRRCPRSDSIRRGSVAYSCVHCKRCFYRVNYPAARGPMLILQGCFAQIKVWEHPLHPCRLIH</sequence>
<protein>
    <submittedName>
        <fullName evidence="1">Uncharacterized protein</fullName>
    </submittedName>
</protein>
<proteinExistence type="predicted"/>
<accession>A0A0E9WLQ3</accession>
<evidence type="ECO:0000313" key="1">
    <source>
        <dbReference type="EMBL" id="JAH90525.1"/>
    </source>
</evidence>
<dbReference type="EMBL" id="GBXM01018052">
    <property type="protein sequence ID" value="JAH90525.1"/>
    <property type="molecule type" value="Transcribed_RNA"/>
</dbReference>
<dbReference type="AlphaFoldDB" id="A0A0E9WLQ3"/>
<name>A0A0E9WLQ3_ANGAN</name>